<protein>
    <submittedName>
        <fullName evidence="2">Uncharacterized protein</fullName>
    </submittedName>
</protein>
<dbReference type="PANTHER" id="PTHR33144">
    <property type="entry name" value="OS10G0409366 PROTEIN-RELATED"/>
    <property type="match status" value="1"/>
</dbReference>
<dbReference type="Pfam" id="PF03004">
    <property type="entry name" value="Transposase_24"/>
    <property type="match status" value="1"/>
</dbReference>
<evidence type="ECO:0000313" key="2">
    <source>
        <dbReference type="RefSeq" id="XP_016515789.1"/>
    </source>
</evidence>
<dbReference type="RefSeq" id="XP_016515789.1">
    <property type="nucleotide sequence ID" value="XM_016660303.1"/>
</dbReference>
<dbReference type="AlphaFoldDB" id="A0A1S4DRN3"/>
<dbReference type="KEGG" id="nta:107832455"/>
<feature type="region of interest" description="Disordered" evidence="1">
    <location>
        <begin position="613"/>
        <end position="646"/>
    </location>
</feature>
<dbReference type="OrthoDB" id="1434265at2759"/>
<reference evidence="2" key="1">
    <citation type="submission" date="2025-08" db="UniProtKB">
        <authorList>
            <consortium name="RefSeq"/>
        </authorList>
    </citation>
    <scope>IDENTIFICATION</scope>
</reference>
<gene>
    <name evidence="2" type="primary">LOC107832455</name>
</gene>
<evidence type="ECO:0000256" key="1">
    <source>
        <dbReference type="SAM" id="MobiDB-lite"/>
    </source>
</evidence>
<dbReference type="PANTHER" id="PTHR33144:SF16">
    <property type="entry name" value="OS02G0129000 PROTEIN"/>
    <property type="match status" value="1"/>
</dbReference>
<dbReference type="PaxDb" id="4097-A0A1S4DRN3"/>
<accession>A0A1S4DRN3</accession>
<organism evidence="2">
    <name type="scientific">Nicotiana tabacum</name>
    <name type="common">Common tobacco</name>
    <dbReference type="NCBI Taxonomy" id="4097"/>
    <lineage>
        <taxon>Eukaryota</taxon>
        <taxon>Viridiplantae</taxon>
        <taxon>Streptophyta</taxon>
        <taxon>Embryophyta</taxon>
        <taxon>Tracheophyta</taxon>
        <taxon>Spermatophyta</taxon>
        <taxon>Magnoliopsida</taxon>
        <taxon>eudicotyledons</taxon>
        <taxon>Gunneridae</taxon>
        <taxon>Pentapetalae</taxon>
        <taxon>asterids</taxon>
        <taxon>lamiids</taxon>
        <taxon>Solanales</taxon>
        <taxon>Solanaceae</taxon>
        <taxon>Nicotianoideae</taxon>
        <taxon>Nicotianeae</taxon>
        <taxon>Nicotiana</taxon>
    </lineage>
</organism>
<sequence>MPKAPPEVVLGTKAGALELSLLLTLELGDILVFWMNQAAALKRKVLNPNKAQCPMKNIGFDFQYRSSAELAKKYQIKREKLASDRNDKAAKEQALLGVKRKNCMPATLEGQSRQRLSQFDVSVQKLGRNILPVYKSIQSSSREDLITSHNIASKGQIKQRSIQLEDLIQKQGMSKLHVPISMIQSSAKVDPNTLHMIRRTQGDGEKQLDIQELQNYKKLKTNSVLPMTSVNQFLKKYGIQVGGEKHPDNHPENEMRFMSSPIIDEREIELDNFAAQDEVSDDEFIGDEDMNIDKAAGGTSEKKRVRGQTTCKNIHARSFEEREEVAFDKGQVVGPTDKRIFNLTNFLGTISRNPKFILLVHTSWHAVSKDIKQRMRELGNDCLRDAWKRHKRNIKKKYFDKNATIEEMLQNRSNEIPEVQFRQLIEYWDDEDVQAMCQLYFENRKKQKWRHRMRPINFARVHVALRATKEKNEEPSKSEMFITTRTKKGKEVHTDTQVAISELQNRQSSGETADDAFRAIFEKEKPGRVRCYGRSVTTSSLKKDEEITKLKQQHANKITSLKEEMKEMMREEMRCFFSQMVKNNSGLDFHDIQGCVGSNIPSPVDASSARAMRGHNLPQSSGSTHAPSFEKENTGDAIGNGGHKSI</sequence>
<name>A0A1S4DRN3_TOBAC</name>
<proteinExistence type="predicted"/>
<dbReference type="InterPro" id="IPR004252">
    <property type="entry name" value="Probable_transposase_24"/>
</dbReference>
<feature type="compositionally biased region" description="Polar residues" evidence="1">
    <location>
        <begin position="617"/>
        <end position="626"/>
    </location>
</feature>